<keyword evidence="3" id="KW-1185">Reference proteome</keyword>
<comment type="caution">
    <text evidence="2">The sequence shown here is derived from an EMBL/GenBank/DDBJ whole genome shotgun (WGS) entry which is preliminary data.</text>
</comment>
<feature type="compositionally biased region" description="Low complexity" evidence="1">
    <location>
        <begin position="820"/>
        <end position="832"/>
    </location>
</feature>
<feature type="compositionally biased region" description="Basic and acidic residues" evidence="1">
    <location>
        <begin position="731"/>
        <end position="745"/>
    </location>
</feature>
<dbReference type="EMBL" id="JAFNEN010000015">
    <property type="protein sequence ID" value="KAG8200599.1"/>
    <property type="molecule type" value="Genomic_DNA"/>
</dbReference>
<sequence length="1070" mass="119092">MSQFLAREHGLVKRSVSHIISLLSFLDGYAKNFSMAAAPISKIFVLQSACPCRMVTVVELLATLWMLTALVTASSQNETQQETNNNLATAPQAEVATLENSTTFDSIDGDKEKPERRAALLDTAESSPWVRVYNRQSGTNGFNYETRGNTSAHTSGEGWDFYRTNSKNAVLPLDRRESKVRDILRVKTKENVNANVEATKKKDDENLADDKTVTTNEQLQSSSTSTAEKNDTKEDNIAKNKLQPSVDNLLPKDGTNWKVIGEGGDDGWQVIGDKGDVEWKIEYDDGEWKVTSTGDVPVDTEFVDPDYVWGPADGSINENDEYNSWAADDYAYNPWVDPGVYGRGVANHSWPSNDYDGVTRRNSTAATNSAAASRVTSKEELQSKETVKFGERRKTPEKDSMTAQNRNDEQSDSADDDKRNTAEEQPRTNQNIVKTKSWNSVQPAGNSGQKWVQEYGTKTWEVDNTGWNSGFGGETWVPANKEFPGGAWVPKSTTGIQDTSSNAKIETNQPADNPIRGWGTGYGTKTWKGNEWDSNVVWKTSGPWTSTQENNTWLFPDQDSNDDSGGKTIVWSQPVLDQVGPSQKQVVPPTKTGVKIKWPTRPSSILKTWSTTPGRRTEGESWGDDSSEGGVVWKVQTTDGADDSSSDSSPENDSNQGWDWNATPQDAPTWKENAPPKTSKLISVKWKPDETSPLGPSPPPVWNQGQWFGGDPGSFPYWMFGGCKVAIKCGSKDGDTKDDSTDRRVPPYTSYETSQTPTEGPPTTLAQAWPVKQFVAKSWGPPPKNWRPPPPNKGWKTAPTKSWRPPKNIKKQTSPPPTPTVTETPTPTFPWTEPTPPQTIGWPVPPPPKKKQWKQGIPNKSWKPPPTKSWRPPRNKNWRPAPTKSWKPPATKTWNSPPPTENWQPSIATPAPDMWTNTAPTKPDCKEGTWPTPAPDTDDDSGPPQVIIITKLPGNTKTEPTATDKDDTKDDSKKVPPGKSWVFPPRKGYPKGGKNRRDKINSNQWPARVKASGQIYNPKGWPRGMPPQYFGWPGNNKRRWTTRRPMPNWIPPKYMKSKGWRQAVKKWMSG</sequence>
<organism evidence="2 3">
    <name type="scientific">Oedothorax gibbosus</name>
    <dbReference type="NCBI Taxonomy" id="931172"/>
    <lineage>
        <taxon>Eukaryota</taxon>
        <taxon>Metazoa</taxon>
        <taxon>Ecdysozoa</taxon>
        <taxon>Arthropoda</taxon>
        <taxon>Chelicerata</taxon>
        <taxon>Arachnida</taxon>
        <taxon>Araneae</taxon>
        <taxon>Araneomorphae</taxon>
        <taxon>Entelegynae</taxon>
        <taxon>Araneoidea</taxon>
        <taxon>Linyphiidae</taxon>
        <taxon>Erigoninae</taxon>
        <taxon>Oedothorax</taxon>
    </lineage>
</organism>
<feature type="region of interest" description="Disordered" evidence="1">
    <location>
        <begin position="143"/>
        <end position="162"/>
    </location>
</feature>
<name>A0AAV6VVB1_9ARAC</name>
<feature type="compositionally biased region" description="Polar residues" evidence="1">
    <location>
        <begin position="601"/>
        <end position="614"/>
    </location>
</feature>
<feature type="compositionally biased region" description="Polar residues" evidence="1">
    <location>
        <begin position="427"/>
        <end position="448"/>
    </location>
</feature>
<proteinExistence type="predicted"/>
<feature type="compositionally biased region" description="Polar residues" evidence="1">
    <location>
        <begin position="651"/>
        <end position="666"/>
    </location>
</feature>
<feature type="region of interest" description="Disordered" evidence="1">
    <location>
        <begin position="541"/>
        <end position="568"/>
    </location>
</feature>
<feature type="region of interest" description="Disordered" evidence="1">
    <location>
        <begin position="731"/>
        <end position="1005"/>
    </location>
</feature>
<evidence type="ECO:0000313" key="3">
    <source>
        <dbReference type="Proteomes" id="UP000827092"/>
    </source>
</evidence>
<feature type="compositionally biased region" description="Polar residues" evidence="1">
    <location>
        <begin position="143"/>
        <end position="154"/>
    </location>
</feature>
<feature type="compositionally biased region" description="Basic and acidic residues" evidence="1">
    <location>
        <begin position="962"/>
        <end position="974"/>
    </location>
</feature>
<feature type="compositionally biased region" description="Low complexity" evidence="1">
    <location>
        <begin position="360"/>
        <end position="374"/>
    </location>
</feature>
<feature type="compositionally biased region" description="Basic and acidic residues" evidence="1">
    <location>
        <begin position="376"/>
        <end position="400"/>
    </location>
</feature>
<evidence type="ECO:0000313" key="2">
    <source>
        <dbReference type="EMBL" id="KAG8200599.1"/>
    </source>
</evidence>
<reference evidence="2 3" key="1">
    <citation type="journal article" date="2022" name="Nat. Ecol. Evol.">
        <title>A masculinizing supergene underlies an exaggerated male reproductive morph in a spider.</title>
        <authorList>
            <person name="Hendrickx F."/>
            <person name="De Corte Z."/>
            <person name="Sonet G."/>
            <person name="Van Belleghem S.M."/>
            <person name="Kostlbacher S."/>
            <person name="Vangestel C."/>
        </authorList>
    </citation>
    <scope>NUCLEOTIDE SEQUENCE [LARGE SCALE GENOMIC DNA]</scope>
    <source>
        <strain evidence="2">W744_W776</strain>
    </source>
</reference>
<feature type="compositionally biased region" description="Basic and acidic residues" evidence="1">
    <location>
        <begin position="198"/>
        <end position="212"/>
    </location>
</feature>
<feature type="compositionally biased region" description="Pro residues" evidence="1">
    <location>
        <begin position="780"/>
        <end position="792"/>
    </location>
</feature>
<feature type="compositionally biased region" description="Pro residues" evidence="1">
    <location>
        <begin position="833"/>
        <end position="847"/>
    </location>
</feature>
<accession>A0AAV6VVB1</accession>
<feature type="compositionally biased region" description="Basic and acidic residues" evidence="1">
    <location>
        <begin position="228"/>
        <end position="238"/>
    </location>
</feature>
<feature type="compositionally biased region" description="Basic and acidic residues" evidence="1">
    <location>
        <begin position="416"/>
        <end position="426"/>
    </location>
</feature>
<evidence type="ECO:0000256" key="1">
    <source>
        <dbReference type="SAM" id="MobiDB-lite"/>
    </source>
</evidence>
<protein>
    <submittedName>
        <fullName evidence="2">Uncharacterized protein</fullName>
    </submittedName>
</protein>
<dbReference type="AlphaFoldDB" id="A0AAV6VVB1"/>
<dbReference type="Proteomes" id="UP000827092">
    <property type="component" value="Unassembled WGS sequence"/>
</dbReference>
<feature type="region of interest" description="Disordered" evidence="1">
    <location>
        <begin position="195"/>
        <end position="248"/>
    </location>
</feature>
<feature type="compositionally biased region" description="Polar residues" evidence="1">
    <location>
        <begin position="213"/>
        <end position="227"/>
    </location>
</feature>
<feature type="compositionally biased region" description="Polar residues" evidence="1">
    <location>
        <begin position="542"/>
        <end position="553"/>
    </location>
</feature>
<feature type="region of interest" description="Disordered" evidence="1">
    <location>
        <begin position="580"/>
        <end position="707"/>
    </location>
</feature>
<feature type="region of interest" description="Disordered" evidence="1">
    <location>
        <begin position="359"/>
        <end position="448"/>
    </location>
</feature>
<gene>
    <name evidence="2" type="ORF">JTE90_000668</name>
</gene>